<dbReference type="Pfam" id="PF00234">
    <property type="entry name" value="Tryp_alpha_amyl"/>
    <property type="match status" value="1"/>
</dbReference>
<dbReference type="AlphaFoldDB" id="A0A8J5GQI1"/>
<evidence type="ECO:0000259" key="3">
    <source>
        <dbReference type="SMART" id="SM00499"/>
    </source>
</evidence>
<dbReference type="EMBL" id="JACMSC010000010">
    <property type="protein sequence ID" value="KAG6504152.1"/>
    <property type="molecule type" value="Genomic_DNA"/>
</dbReference>
<feature type="signal peptide" evidence="2">
    <location>
        <begin position="1"/>
        <end position="30"/>
    </location>
</feature>
<evidence type="ECO:0000256" key="1">
    <source>
        <dbReference type="RuleBase" id="RU000628"/>
    </source>
</evidence>
<comment type="similarity">
    <text evidence="1">Belongs to the plant LTP family.</text>
</comment>
<proteinExistence type="inferred from homology"/>
<comment type="caution">
    <text evidence="4">The sequence shown here is derived from an EMBL/GenBank/DDBJ whole genome shotgun (WGS) entry which is preliminary data.</text>
</comment>
<dbReference type="PRINTS" id="PR00382">
    <property type="entry name" value="LIPIDTRNSFER"/>
</dbReference>
<dbReference type="InterPro" id="IPR036312">
    <property type="entry name" value="Bifun_inhib/LTP/seed_sf"/>
</dbReference>
<dbReference type="PANTHER" id="PTHR33076">
    <property type="entry name" value="NON-SPECIFIC LIPID-TRANSFER PROTEIN 2-RELATED"/>
    <property type="match status" value="1"/>
</dbReference>
<dbReference type="InterPro" id="IPR016140">
    <property type="entry name" value="Bifunc_inhib/LTP/seed_store"/>
</dbReference>
<evidence type="ECO:0000313" key="5">
    <source>
        <dbReference type="Proteomes" id="UP000734854"/>
    </source>
</evidence>
<name>A0A8J5GQI1_ZINOF</name>
<organism evidence="4 5">
    <name type="scientific">Zingiber officinale</name>
    <name type="common">Ginger</name>
    <name type="synonym">Amomum zingiber</name>
    <dbReference type="NCBI Taxonomy" id="94328"/>
    <lineage>
        <taxon>Eukaryota</taxon>
        <taxon>Viridiplantae</taxon>
        <taxon>Streptophyta</taxon>
        <taxon>Embryophyta</taxon>
        <taxon>Tracheophyta</taxon>
        <taxon>Spermatophyta</taxon>
        <taxon>Magnoliopsida</taxon>
        <taxon>Liliopsida</taxon>
        <taxon>Zingiberales</taxon>
        <taxon>Zingiberaceae</taxon>
        <taxon>Zingiber</taxon>
    </lineage>
</organism>
<keyword evidence="2" id="KW-0732">Signal</keyword>
<dbReference type="Proteomes" id="UP000734854">
    <property type="component" value="Unassembled WGS sequence"/>
</dbReference>
<gene>
    <name evidence="4" type="ORF">ZIOFF_036483</name>
</gene>
<dbReference type="GO" id="GO:0006869">
    <property type="term" value="P:lipid transport"/>
    <property type="evidence" value="ECO:0007669"/>
    <property type="project" value="InterPro"/>
</dbReference>
<dbReference type="InterPro" id="IPR000528">
    <property type="entry name" value="Plant_nsLTP"/>
</dbReference>
<dbReference type="SMART" id="SM00499">
    <property type="entry name" value="AAI"/>
    <property type="match status" value="1"/>
</dbReference>
<protein>
    <recommendedName>
        <fullName evidence="1">Non-specific lipid-transfer protein</fullName>
    </recommendedName>
</protein>
<feature type="chain" id="PRO_5035200512" description="Non-specific lipid-transfer protein" evidence="2">
    <location>
        <begin position="31"/>
        <end position="131"/>
    </location>
</feature>
<keyword evidence="1" id="KW-0813">Transport</keyword>
<reference evidence="4 5" key="1">
    <citation type="submission" date="2020-08" db="EMBL/GenBank/DDBJ databases">
        <title>Plant Genome Project.</title>
        <authorList>
            <person name="Zhang R.-G."/>
        </authorList>
    </citation>
    <scope>NUCLEOTIDE SEQUENCE [LARGE SCALE GENOMIC DNA]</scope>
    <source>
        <tissue evidence="4">Rhizome</tissue>
    </source>
</reference>
<sequence length="131" mass="13035">MYISIQPLAMARSSAAVLLVSLALAAVVAALLAASPAEAITCGQVSSALGPCLPYVSGKVTVVPAACCTGVKNLNNAAKTTPDRRMVCKCLHSLLTSSNAGKASSIPGNCGVNIGYPISPSTDCSKSVASP</sequence>
<keyword evidence="1" id="KW-0446">Lipid-binding</keyword>
<dbReference type="SUPFAM" id="SSF47699">
    <property type="entry name" value="Bifunctional inhibitor/lipid-transfer protein/seed storage 2S albumin"/>
    <property type="match status" value="1"/>
</dbReference>
<dbReference type="CDD" id="cd01960">
    <property type="entry name" value="nsLTP1"/>
    <property type="match status" value="1"/>
</dbReference>
<comment type="function">
    <text evidence="1">Plant non-specific lipid-transfer proteins transfer phospholipids as well as galactolipids across membranes. May play a role in wax or cutin deposition in the cell walls of expanding epidermal cells and certain secretory tissues.</text>
</comment>
<evidence type="ECO:0000313" key="4">
    <source>
        <dbReference type="EMBL" id="KAG6504152.1"/>
    </source>
</evidence>
<evidence type="ECO:0000256" key="2">
    <source>
        <dbReference type="SAM" id="SignalP"/>
    </source>
</evidence>
<feature type="domain" description="Bifunctional inhibitor/plant lipid transfer protein/seed storage helical" evidence="3">
    <location>
        <begin position="42"/>
        <end position="124"/>
    </location>
</feature>
<keyword evidence="5" id="KW-1185">Reference proteome</keyword>
<accession>A0A8J5GQI1</accession>
<dbReference type="Gene3D" id="1.10.110.10">
    <property type="entry name" value="Plant lipid-transfer and hydrophobic proteins"/>
    <property type="match status" value="1"/>
</dbReference>
<dbReference type="GO" id="GO:0008289">
    <property type="term" value="F:lipid binding"/>
    <property type="evidence" value="ECO:0007669"/>
    <property type="project" value="UniProtKB-KW"/>
</dbReference>